<evidence type="ECO:0000259" key="2">
    <source>
        <dbReference type="PROSITE" id="PS51352"/>
    </source>
</evidence>
<dbReference type="PANTHER" id="PTHR10438">
    <property type="entry name" value="THIOREDOXIN"/>
    <property type="match status" value="1"/>
</dbReference>
<feature type="compositionally biased region" description="Basic residues" evidence="1">
    <location>
        <begin position="44"/>
        <end position="58"/>
    </location>
</feature>
<gene>
    <name evidence="3" type="ORF">CB5_LOCUS1524</name>
</gene>
<dbReference type="Gene3D" id="3.40.30.10">
    <property type="entry name" value="Glutaredoxin"/>
    <property type="match status" value="1"/>
</dbReference>
<dbReference type="InterPro" id="IPR013766">
    <property type="entry name" value="Thioredoxin_domain"/>
</dbReference>
<dbReference type="PROSITE" id="PS51352">
    <property type="entry name" value="THIOREDOXIN_2"/>
    <property type="match status" value="1"/>
</dbReference>
<evidence type="ECO:0000256" key="1">
    <source>
        <dbReference type="SAM" id="MobiDB-lite"/>
    </source>
</evidence>
<proteinExistence type="predicted"/>
<sequence>MGKIVILPSSYGAIKRRGRQRKWHQTFSEFLFLSFIFDSISRKEKREKRKQKKNRKNGGRGSGDRMPQRRSVDSATRNRQRVQETGGGRLHCFVVPALPHDRPVFAEFAKKYPNVIFLKVDVDELKSVAQDWAIEAMPTFVFLKEGTIVDKVVGAKKEELQKKIEQLMAA</sequence>
<dbReference type="InterPro" id="IPR036249">
    <property type="entry name" value="Thioredoxin-like_sf"/>
</dbReference>
<dbReference type="SUPFAM" id="SSF52833">
    <property type="entry name" value="Thioredoxin-like"/>
    <property type="match status" value="1"/>
</dbReference>
<protein>
    <recommendedName>
        <fullName evidence="2">Thioredoxin domain-containing protein</fullName>
    </recommendedName>
</protein>
<feature type="compositionally biased region" description="Basic and acidic residues" evidence="1">
    <location>
        <begin position="62"/>
        <end position="72"/>
    </location>
</feature>
<dbReference type="EMBL" id="LR862139">
    <property type="protein sequence ID" value="CAD1818313.1"/>
    <property type="molecule type" value="Genomic_DNA"/>
</dbReference>
<dbReference type="CDD" id="cd02947">
    <property type="entry name" value="TRX_family"/>
    <property type="match status" value="1"/>
</dbReference>
<dbReference type="PANTHER" id="PTHR10438:SF425">
    <property type="entry name" value="THIOREDOXIN H1"/>
    <property type="match status" value="1"/>
</dbReference>
<dbReference type="Pfam" id="PF00085">
    <property type="entry name" value="Thioredoxin"/>
    <property type="match status" value="1"/>
</dbReference>
<evidence type="ECO:0000313" key="3">
    <source>
        <dbReference type="EMBL" id="CAD1818313.1"/>
    </source>
</evidence>
<dbReference type="AlphaFoldDB" id="A0A6V7NIH5"/>
<organism evidence="3">
    <name type="scientific">Ananas comosus var. bracteatus</name>
    <name type="common">red pineapple</name>
    <dbReference type="NCBI Taxonomy" id="296719"/>
    <lineage>
        <taxon>Eukaryota</taxon>
        <taxon>Viridiplantae</taxon>
        <taxon>Streptophyta</taxon>
        <taxon>Embryophyta</taxon>
        <taxon>Tracheophyta</taxon>
        <taxon>Spermatophyta</taxon>
        <taxon>Magnoliopsida</taxon>
        <taxon>Liliopsida</taxon>
        <taxon>Poales</taxon>
        <taxon>Bromeliaceae</taxon>
        <taxon>Bromelioideae</taxon>
        <taxon>Ananas</taxon>
    </lineage>
</organism>
<feature type="region of interest" description="Disordered" evidence="1">
    <location>
        <begin position="44"/>
        <end position="83"/>
    </location>
</feature>
<reference evidence="3" key="1">
    <citation type="submission" date="2020-07" db="EMBL/GenBank/DDBJ databases">
        <authorList>
            <person name="Lin J."/>
        </authorList>
    </citation>
    <scope>NUCLEOTIDE SEQUENCE</scope>
</reference>
<name>A0A6V7NIH5_ANACO</name>
<dbReference type="InterPro" id="IPR050620">
    <property type="entry name" value="Thioredoxin_H-type-like"/>
</dbReference>
<feature type="domain" description="Thioredoxin" evidence="2">
    <location>
        <begin position="60"/>
        <end position="169"/>
    </location>
</feature>
<accession>A0A6V7NIH5</accession>